<evidence type="ECO:0000256" key="1">
    <source>
        <dbReference type="SAM" id="MobiDB-lite"/>
    </source>
</evidence>
<evidence type="ECO:0000313" key="2">
    <source>
        <dbReference type="EMBL" id="QAY63591.1"/>
    </source>
</evidence>
<dbReference type="RefSeq" id="WP_129204753.1">
    <property type="nucleotide sequence ID" value="NZ_CP035495.1"/>
</dbReference>
<feature type="region of interest" description="Disordered" evidence="1">
    <location>
        <begin position="189"/>
        <end position="214"/>
    </location>
</feature>
<sequence>MLFTNVSATANQKIRTWYPTRAATVLTGPVPVDALASTNAQAGTPVCLATVAAARPTLSDGHVPGDPVTIDLYWTSGTKAEVYLGSVSGASAAPGAARTLLFSLPLGEITLPDGSTVRPVNPGTGAVDGAVRIQAHVEREQHQSAQYSRAVRVEGTCLPTLVITRQDGGTEPTMARDIVFRLTSSVSLDPSTVSPEDFEVSESDASAGSDPHVASVRAVEGSDGTEFDVVVRVSNSTTASLSVPPDGSRPPQGSRTRGGRSPARPAAATRHGSSTRSWSRPALPWS</sequence>
<dbReference type="KEGG" id="xyl:ET495_10400"/>
<evidence type="ECO:0000313" key="3">
    <source>
        <dbReference type="Proteomes" id="UP000291758"/>
    </source>
</evidence>
<organism evidence="2 3">
    <name type="scientific">Xylanimonas allomyrinae</name>
    <dbReference type="NCBI Taxonomy" id="2509459"/>
    <lineage>
        <taxon>Bacteria</taxon>
        <taxon>Bacillati</taxon>
        <taxon>Actinomycetota</taxon>
        <taxon>Actinomycetes</taxon>
        <taxon>Micrococcales</taxon>
        <taxon>Promicromonosporaceae</taxon>
        <taxon>Xylanimonas</taxon>
    </lineage>
</organism>
<dbReference type="OrthoDB" id="4983773at2"/>
<gene>
    <name evidence="2" type="ORF">ET495_10400</name>
</gene>
<accession>A0A4V0YEB1</accession>
<protein>
    <submittedName>
        <fullName evidence="2">Uncharacterized protein</fullName>
    </submittedName>
</protein>
<name>A0A4V0YEB1_9MICO</name>
<reference evidence="2 3" key="1">
    <citation type="submission" date="2019-01" db="EMBL/GenBank/DDBJ databases">
        <title>Genome sequencing of strain 2JSPR-7.</title>
        <authorList>
            <person name="Heo J."/>
            <person name="Kim S.-J."/>
            <person name="Kim J.-S."/>
            <person name="Hong S.-B."/>
            <person name="Kwon S.-W."/>
        </authorList>
    </citation>
    <scope>NUCLEOTIDE SEQUENCE [LARGE SCALE GENOMIC DNA]</scope>
    <source>
        <strain evidence="2 3">2JSPR-7</strain>
    </source>
</reference>
<dbReference type="EMBL" id="CP035495">
    <property type="protein sequence ID" value="QAY63591.1"/>
    <property type="molecule type" value="Genomic_DNA"/>
</dbReference>
<dbReference type="Proteomes" id="UP000291758">
    <property type="component" value="Chromosome"/>
</dbReference>
<keyword evidence="3" id="KW-1185">Reference proteome</keyword>
<dbReference type="AlphaFoldDB" id="A0A4V0YEB1"/>
<proteinExistence type="predicted"/>
<feature type="region of interest" description="Disordered" evidence="1">
    <location>
        <begin position="236"/>
        <end position="286"/>
    </location>
</feature>
<feature type="compositionally biased region" description="Low complexity" evidence="1">
    <location>
        <begin position="259"/>
        <end position="270"/>
    </location>
</feature>